<dbReference type="AlphaFoldDB" id="A0A0V1J807"/>
<keyword evidence="2" id="KW-1185">Reference proteome</keyword>
<protein>
    <submittedName>
        <fullName evidence="1">Uncharacterized protein</fullName>
    </submittedName>
</protein>
<comment type="caution">
    <text evidence="1">The sequence shown here is derived from an EMBL/GenBank/DDBJ whole genome shotgun (WGS) entry which is preliminary data.</text>
</comment>
<evidence type="ECO:0000313" key="1">
    <source>
        <dbReference type="EMBL" id="KRZ31115.1"/>
    </source>
</evidence>
<evidence type="ECO:0000313" key="2">
    <source>
        <dbReference type="Proteomes" id="UP000054805"/>
    </source>
</evidence>
<gene>
    <name evidence="1" type="ORF">T4B_5315</name>
</gene>
<dbReference type="EMBL" id="JYDS01000028">
    <property type="protein sequence ID" value="KRZ31115.1"/>
    <property type="molecule type" value="Genomic_DNA"/>
</dbReference>
<name>A0A0V1J807_TRIPS</name>
<organism evidence="1 2">
    <name type="scientific">Trichinella pseudospiralis</name>
    <name type="common">Parasitic roundworm</name>
    <dbReference type="NCBI Taxonomy" id="6337"/>
    <lineage>
        <taxon>Eukaryota</taxon>
        <taxon>Metazoa</taxon>
        <taxon>Ecdysozoa</taxon>
        <taxon>Nematoda</taxon>
        <taxon>Enoplea</taxon>
        <taxon>Dorylaimia</taxon>
        <taxon>Trichinellida</taxon>
        <taxon>Trichinellidae</taxon>
        <taxon>Trichinella</taxon>
    </lineage>
</organism>
<reference evidence="1 2" key="1">
    <citation type="submission" date="2015-01" db="EMBL/GenBank/DDBJ databases">
        <title>Evolution of Trichinella species and genotypes.</title>
        <authorList>
            <person name="Korhonen P.K."/>
            <person name="Edoardo P."/>
            <person name="Giuseppe L.R."/>
            <person name="Gasser R.B."/>
        </authorList>
    </citation>
    <scope>NUCLEOTIDE SEQUENCE [LARGE SCALE GENOMIC DNA]</scope>
    <source>
        <strain evidence="1">ISS588</strain>
    </source>
</reference>
<dbReference type="Proteomes" id="UP000054805">
    <property type="component" value="Unassembled WGS sequence"/>
</dbReference>
<proteinExistence type="predicted"/>
<sequence>MNFDPPTDITVVLIQHVTLSSKLPTLWDEEANALLVINQTFSLTIVIPDGERAFAMMPAASRVKLWKRSYDPGMYICIRRT</sequence>
<accession>A0A0V1J807</accession>